<dbReference type="PANTHER" id="PTHR24104">
    <property type="entry name" value="E3 UBIQUITIN-PROTEIN LIGASE NHLRC1-RELATED"/>
    <property type="match status" value="1"/>
</dbReference>
<name>A0A6I3T0P8_9BURK</name>
<dbReference type="Pfam" id="PF17170">
    <property type="entry name" value="DUF5128"/>
    <property type="match status" value="1"/>
</dbReference>
<feature type="repeat" description="NHL" evidence="2">
    <location>
        <begin position="568"/>
        <end position="611"/>
    </location>
</feature>
<evidence type="ECO:0000256" key="2">
    <source>
        <dbReference type="PROSITE-ProRule" id="PRU00504"/>
    </source>
</evidence>
<keyword evidence="1" id="KW-0677">Repeat</keyword>
<evidence type="ECO:0000313" key="5">
    <source>
        <dbReference type="Proteomes" id="UP000430634"/>
    </source>
</evidence>
<dbReference type="Pfam" id="PF13115">
    <property type="entry name" value="YtkA"/>
    <property type="match status" value="1"/>
</dbReference>
<dbReference type="GO" id="GO:0000209">
    <property type="term" value="P:protein polyubiquitination"/>
    <property type="evidence" value="ECO:0007669"/>
    <property type="project" value="TreeGrafter"/>
</dbReference>
<protein>
    <submittedName>
        <fullName evidence="4">6-bladed beta-propeller</fullName>
    </submittedName>
</protein>
<feature type="repeat" description="NHL" evidence="2">
    <location>
        <begin position="68"/>
        <end position="107"/>
    </location>
</feature>
<feature type="repeat" description="NHL" evidence="2">
    <location>
        <begin position="619"/>
        <end position="659"/>
    </location>
</feature>
<feature type="repeat" description="NHL" evidence="2">
    <location>
        <begin position="199"/>
        <end position="242"/>
    </location>
</feature>
<comment type="caution">
    <text evidence="4">The sequence shown here is derived from an EMBL/GenBank/DDBJ whole genome shotgun (WGS) entry which is preliminary data.</text>
</comment>
<proteinExistence type="predicted"/>
<dbReference type="InterPro" id="IPR001258">
    <property type="entry name" value="NHL_repeat"/>
</dbReference>
<evidence type="ECO:0000256" key="1">
    <source>
        <dbReference type="ARBA" id="ARBA00022737"/>
    </source>
</evidence>
<gene>
    <name evidence="4" type="ORF">GM672_19500</name>
</gene>
<accession>A0A6I3T0P8</accession>
<dbReference type="PROSITE" id="PS51125">
    <property type="entry name" value="NHL"/>
    <property type="match status" value="4"/>
</dbReference>
<dbReference type="GO" id="GO:0043161">
    <property type="term" value="P:proteasome-mediated ubiquitin-dependent protein catabolic process"/>
    <property type="evidence" value="ECO:0007669"/>
    <property type="project" value="TreeGrafter"/>
</dbReference>
<dbReference type="EMBL" id="WNKZ01000065">
    <property type="protein sequence ID" value="MTV54919.1"/>
    <property type="molecule type" value="Genomic_DNA"/>
</dbReference>
<dbReference type="Gene3D" id="2.120.10.30">
    <property type="entry name" value="TolB, C-terminal domain"/>
    <property type="match status" value="5"/>
</dbReference>
<dbReference type="PANTHER" id="PTHR24104:SF25">
    <property type="entry name" value="PROTEIN LIN-41"/>
    <property type="match status" value="1"/>
</dbReference>
<reference evidence="4 5" key="1">
    <citation type="submission" date="2019-11" db="EMBL/GenBank/DDBJ databases">
        <title>Type strains purchased from KCTC, JCM and DSMZ.</title>
        <authorList>
            <person name="Lu H."/>
        </authorList>
    </citation>
    <scope>NUCLEOTIDE SEQUENCE [LARGE SCALE GENOMIC DNA]</scope>
    <source>
        <strain evidence="4 5">KCTC 52429</strain>
    </source>
</reference>
<dbReference type="SUPFAM" id="SSF63825">
    <property type="entry name" value="YWTD domain"/>
    <property type="match status" value="1"/>
</dbReference>
<dbReference type="SUPFAM" id="SSF75011">
    <property type="entry name" value="3-carboxy-cis,cis-mucoante lactonizing enzyme"/>
    <property type="match status" value="1"/>
</dbReference>
<organism evidence="4 5">
    <name type="scientific">Pseudoduganella buxea</name>
    <dbReference type="NCBI Taxonomy" id="1949069"/>
    <lineage>
        <taxon>Bacteria</taxon>
        <taxon>Pseudomonadati</taxon>
        <taxon>Pseudomonadota</taxon>
        <taxon>Betaproteobacteria</taxon>
        <taxon>Burkholderiales</taxon>
        <taxon>Oxalobacteraceae</taxon>
        <taxon>Telluria group</taxon>
        <taxon>Pseudoduganella</taxon>
    </lineage>
</organism>
<evidence type="ECO:0000313" key="4">
    <source>
        <dbReference type="EMBL" id="MTV54919.1"/>
    </source>
</evidence>
<dbReference type="GO" id="GO:0008270">
    <property type="term" value="F:zinc ion binding"/>
    <property type="evidence" value="ECO:0007669"/>
    <property type="project" value="UniProtKB-KW"/>
</dbReference>
<evidence type="ECO:0000259" key="3">
    <source>
        <dbReference type="Pfam" id="PF13115"/>
    </source>
</evidence>
<dbReference type="Proteomes" id="UP000430634">
    <property type="component" value="Unassembled WGS sequence"/>
</dbReference>
<dbReference type="InterPro" id="IPR011042">
    <property type="entry name" value="6-blade_b-propeller_TolB-like"/>
</dbReference>
<dbReference type="InterPro" id="IPR050952">
    <property type="entry name" value="TRIM-NHL_E3_ligases"/>
</dbReference>
<feature type="domain" description="YtkA-like" evidence="3">
    <location>
        <begin position="710"/>
        <end position="780"/>
    </location>
</feature>
<dbReference type="InterPro" id="IPR032693">
    <property type="entry name" value="YtkA-like_dom"/>
</dbReference>
<sequence>MVIDDIYMILGKGNAMNVNSSKPFLETKMLHGALSILWATSTAWAGPPPYPKDLGMPNILTPKTVIGGAFGTAIGQFNEPHGIDFASDDRILIADKHNNRICLLSSSFKMEKCIKPKNGIDLLAPTTVRWIGKDRFLVADTGNGRVVEMHLDGTVRRTSSTNSLKMSEPTGVTTLLDRVYVVDKSGQQLHILDKNLFLIRSIGGPGDSDGFFVDPSSVTSNSRNRIYVADSYNNRIQIFDYDGRYVGKFGDWGSFTGLLANPSSVYYANETIFVADLINHRIQGYDEQGRYLLQWGRHPLINHEGNGRLHYPEQVAVNAAGNTAIVCEPFEHRCQVFDIKRATDVVRVNDQAWWDKNGRFHYGARPTNGGGMLAISEPDTHSVLLFDIKGKDPRFVARVGGQGRELGSLVKPSGVALSPDGKALMVSDSGNFRISSFDLKPSVLENSDRKEEQKLVRTSSTISLDREIQRKANIALLNGNDESKIVIEPSALQFTREGTVLMCDPNNGRVLEMNADLTPLRYIIPRAPKEMPGFRPNDLAISPDGERIYIVDFYHSRVGIFDRKGKFLSKFGKNGTLPGHFIHAFGITISKTGEIYVSDEALNRISRFDRNGKLLSTWGSWGAAPGQFYKPKGLTYDHANDRIIVADFGNHRAQIFDTNGGFITTFGIGQGYVPYLMSKPNLTALALHDGGSTPSNGGNFVIDYRSSSTSFTAGKDNALSFQVRKYNGASVDDSIKIRVSAMMPSHYHGLNQNPQLNKTNDGNWLVEGINFHMPGHWQVYFDIDNGIVVERAQVDIVVK</sequence>
<dbReference type="AlphaFoldDB" id="A0A6I3T0P8"/>
<dbReference type="SUPFAM" id="SSF63829">
    <property type="entry name" value="Calcium-dependent phosphotriesterase"/>
    <property type="match status" value="1"/>
</dbReference>
<dbReference type="GO" id="GO:0061630">
    <property type="term" value="F:ubiquitin protein ligase activity"/>
    <property type="evidence" value="ECO:0007669"/>
    <property type="project" value="TreeGrafter"/>
</dbReference>
<dbReference type="Pfam" id="PF01436">
    <property type="entry name" value="NHL"/>
    <property type="match status" value="3"/>
</dbReference>
<dbReference type="CDD" id="cd05819">
    <property type="entry name" value="NHL"/>
    <property type="match status" value="2"/>
</dbReference>